<dbReference type="Pfam" id="PF00390">
    <property type="entry name" value="malic"/>
    <property type="match status" value="1"/>
</dbReference>
<dbReference type="GO" id="GO:0016616">
    <property type="term" value="F:oxidoreductase activity, acting on the CH-OH group of donors, NAD or NADP as acceptor"/>
    <property type="evidence" value="ECO:0007669"/>
    <property type="project" value="InterPro"/>
</dbReference>
<dbReference type="InterPro" id="IPR012188">
    <property type="entry name" value="ME_PTA"/>
</dbReference>
<keyword evidence="10" id="KW-0521">NADP</keyword>
<evidence type="ECO:0000259" key="11">
    <source>
        <dbReference type="SMART" id="SM00919"/>
    </source>
</evidence>
<feature type="binding site" evidence="10">
    <location>
        <begin position="81"/>
        <end position="88"/>
    </location>
    <ligand>
        <name>NADP(+)</name>
        <dbReference type="ChEBI" id="CHEBI:58349"/>
    </ligand>
</feature>
<dbReference type="SMART" id="SM00919">
    <property type="entry name" value="Malic_M"/>
    <property type="match status" value="1"/>
</dbReference>
<dbReference type="EMBL" id="CP035107">
    <property type="protein sequence ID" value="QAR30342.1"/>
    <property type="molecule type" value="Genomic_DNA"/>
</dbReference>
<dbReference type="GO" id="GO:0016746">
    <property type="term" value="F:acyltransferase activity"/>
    <property type="evidence" value="ECO:0007669"/>
    <property type="project" value="InterPro"/>
</dbReference>
<dbReference type="RefSeq" id="WP_128500838.1">
    <property type="nucleotide sequence ID" value="NZ_CP035107.1"/>
</dbReference>
<evidence type="ECO:0000313" key="13">
    <source>
        <dbReference type="EMBL" id="QAR30342.1"/>
    </source>
</evidence>
<dbReference type="Gene3D" id="3.40.50.10380">
    <property type="entry name" value="Malic enzyme, N-terminal domain"/>
    <property type="match status" value="1"/>
</dbReference>
<organism evidence="13 14">
    <name type="scientific">Ornithobacterium rhinotracheale</name>
    <dbReference type="NCBI Taxonomy" id="28251"/>
    <lineage>
        <taxon>Bacteria</taxon>
        <taxon>Pseudomonadati</taxon>
        <taxon>Bacteroidota</taxon>
        <taxon>Flavobacteriia</taxon>
        <taxon>Flavobacteriales</taxon>
        <taxon>Weeksellaceae</taxon>
        <taxon>Ornithobacterium</taxon>
    </lineage>
</organism>
<keyword evidence="6" id="KW-0560">Oxidoreductase</keyword>
<gene>
    <name evidence="13" type="ORF">EQP59_02695</name>
</gene>
<accession>A0A410JQC3</accession>
<evidence type="ECO:0000256" key="4">
    <source>
        <dbReference type="ARBA" id="ARBA00008756"/>
    </source>
</evidence>
<dbReference type="InterPro" id="IPR036291">
    <property type="entry name" value="NAD(P)-bd_dom_sf"/>
</dbReference>
<comment type="cofactor">
    <cofactor evidence="2">
        <name>Mg(2+)</name>
        <dbReference type="ChEBI" id="CHEBI:18420"/>
    </cofactor>
</comment>
<dbReference type="Proteomes" id="UP000287701">
    <property type="component" value="Chromosome"/>
</dbReference>
<dbReference type="Gene3D" id="3.40.50.10950">
    <property type="match status" value="1"/>
</dbReference>
<comment type="similarity">
    <text evidence="3">In the N-terminal section; belongs to the malic enzymes family.</text>
</comment>
<keyword evidence="5 9" id="KW-0479">Metal-binding</keyword>
<proteinExistence type="inferred from homology"/>
<dbReference type="PANTHER" id="PTHR43237:SF4">
    <property type="entry name" value="NADP-DEPENDENT MALIC ENZYME"/>
    <property type="match status" value="1"/>
</dbReference>
<evidence type="ECO:0000313" key="14">
    <source>
        <dbReference type="Proteomes" id="UP000287701"/>
    </source>
</evidence>
<dbReference type="InterPro" id="IPR012301">
    <property type="entry name" value="Malic_N_dom"/>
</dbReference>
<evidence type="ECO:0000256" key="1">
    <source>
        <dbReference type="ARBA" id="ARBA00001936"/>
    </source>
</evidence>
<dbReference type="InterPro" id="IPR051674">
    <property type="entry name" value="Malate_Decarboxylase"/>
</dbReference>
<dbReference type="Pfam" id="PF03949">
    <property type="entry name" value="Malic_M"/>
    <property type="match status" value="1"/>
</dbReference>
<dbReference type="InterPro" id="IPR002505">
    <property type="entry name" value="PTA_PTB"/>
</dbReference>
<dbReference type="FunFam" id="3.40.50.10380:FF:000003">
    <property type="entry name" value="NADP-dependent malic enzyme"/>
    <property type="match status" value="1"/>
</dbReference>
<protein>
    <submittedName>
        <fullName evidence="13">NADP-dependent malic enzyme</fullName>
    </submittedName>
</protein>
<evidence type="ECO:0000259" key="12">
    <source>
        <dbReference type="SMART" id="SM01274"/>
    </source>
</evidence>
<comment type="similarity">
    <text evidence="4">In the C-terminal section; belongs to the phosphate acetyltransferase and butyryltransferase family.</text>
</comment>
<comment type="cofactor">
    <cofactor evidence="1">
        <name>Mn(2+)</name>
        <dbReference type="ChEBI" id="CHEBI:29035"/>
    </cofactor>
</comment>
<dbReference type="InterPro" id="IPR037062">
    <property type="entry name" value="Malic_N_dom_sf"/>
</dbReference>
<feature type="binding site" evidence="9">
    <location>
        <position position="141"/>
    </location>
    <ligand>
        <name>a divalent metal cation</name>
        <dbReference type="ChEBI" id="CHEBI:60240"/>
    </ligand>
</feature>
<evidence type="ECO:0000256" key="3">
    <source>
        <dbReference type="ARBA" id="ARBA00007686"/>
    </source>
</evidence>
<keyword evidence="7" id="KW-0511">Multifunctional enzyme</keyword>
<dbReference type="Pfam" id="PF01515">
    <property type="entry name" value="PTA_PTB"/>
    <property type="match status" value="1"/>
</dbReference>
<evidence type="ECO:0000256" key="2">
    <source>
        <dbReference type="ARBA" id="ARBA00001946"/>
    </source>
</evidence>
<dbReference type="CDD" id="cd05311">
    <property type="entry name" value="NAD_bind_2_malic_enz"/>
    <property type="match status" value="1"/>
</dbReference>
<dbReference type="InterPro" id="IPR046346">
    <property type="entry name" value="Aminoacid_DH-like_N_sf"/>
</dbReference>
<evidence type="ECO:0000256" key="9">
    <source>
        <dbReference type="PIRSR" id="PIRSR036684-2"/>
    </source>
</evidence>
<feature type="domain" description="Malic enzyme NAD-binding" evidence="11">
    <location>
        <begin position="168"/>
        <end position="404"/>
    </location>
</feature>
<name>A0A410JQC3_ORNRH</name>
<dbReference type="Gene3D" id="3.40.50.10750">
    <property type="entry name" value="Isocitrate/Isopropylmalate dehydrogenase-like"/>
    <property type="match status" value="1"/>
</dbReference>
<dbReference type="InterPro" id="IPR045213">
    <property type="entry name" value="Malic_NAD-bd_bact_type"/>
</dbReference>
<dbReference type="SUPFAM" id="SSF53223">
    <property type="entry name" value="Aminoacid dehydrogenase-like, N-terminal domain"/>
    <property type="match status" value="1"/>
</dbReference>
<feature type="domain" description="Malic enzyme N-terminal" evidence="12">
    <location>
        <begin position="23"/>
        <end position="156"/>
    </location>
</feature>
<dbReference type="OrthoDB" id="9805787at2"/>
<dbReference type="InterPro" id="IPR042112">
    <property type="entry name" value="P_AcTrfase_dom2"/>
</dbReference>
<dbReference type="SUPFAM" id="SSF51735">
    <property type="entry name" value="NAD(P)-binding Rossmann-fold domains"/>
    <property type="match status" value="1"/>
</dbReference>
<feature type="binding site" evidence="9">
    <location>
        <position position="142"/>
    </location>
    <ligand>
        <name>a divalent metal cation</name>
        <dbReference type="ChEBI" id="CHEBI:60240"/>
    </ligand>
</feature>
<dbReference type="SUPFAM" id="SSF53659">
    <property type="entry name" value="Isocitrate/Isopropylmalate dehydrogenase-like"/>
    <property type="match status" value="1"/>
</dbReference>
<feature type="binding site" evidence="10">
    <location>
        <position position="167"/>
    </location>
    <ligand>
        <name>a divalent metal cation</name>
        <dbReference type="ChEBI" id="CHEBI:60240"/>
    </ligand>
</feature>
<feature type="active site" description="Proton acceptor" evidence="8">
    <location>
        <position position="99"/>
    </location>
</feature>
<dbReference type="InterPro" id="IPR042113">
    <property type="entry name" value="P_AcTrfase_dom1"/>
</dbReference>
<dbReference type="GO" id="GO:0006108">
    <property type="term" value="P:malate metabolic process"/>
    <property type="evidence" value="ECO:0007669"/>
    <property type="project" value="InterPro"/>
</dbReference>
<evidence type="ECO:0000256" key="8">
    <source>
        <dbReference type="PIRSR" id="PIRSR036684-1"/>
    </source>
</evidence>
<dbReference type="FunFam" id="3.40.50.720:FF:000095">
    <property type="entry name" value="NADP-dependent malic enzyme"/>
    <property type="match status" value="1"/>
</dbReference>
<reference evidence="13 14" key="1">
    <citation type="submission" date="2019-01" db="EMBL/GenBank/DDBJ databases">
        <title>Whole Genome of Ornithobacterium rhinotracheale FARPER-174b.</title>
        <authorList>
            <person name="Tataje-Lavanda L.A."/>
            <person name="Montalvan A."/>
            <person name="Montesinos R."/>
            <person name="Zimic M."/>
            <person name="Fernandez-Sanchez M."/>
            <person name="Fernandez-Diaz M."/>
        </authorList>
    </citation>
    <scope>NUCLEOTIDE SEQUENCE [LARGE SCALE GENOMIC DNA]</scope>
    <source>
        <strain evidence="13 14">FARPER-174b</strain>
    </source>
</reference>
<dbReference type="GO" id="GO:0004470">
    <property type="term" value="F:malic enzyme activity"/>
    <property type="evidence" value="ECO:0007669"/>
    <property type="project" value="InterPro"/>
</dbReference>
<sequence length="751" mass="82952">MKNPRIADELRQEALDYHKKSPRGKIEVIPSKPHATQRDLALAYSPGVAEPCLEIEKNPETVYDYTGKGNLVAVISNGTAVLGLGDIGAEASKPVMEGKGLLFKVFAGINVFDIEINEKDPDKFIEIVKGIAPTFGGINLEDIKAPEAFYIEERLKKELPIPLMHDDQHGTAIISGAALLNALELAEKDIKEVKLVVNGAGAAAISCAKLYLSLGVRKENLFMCDSKGVITSRREDLNDRKKFFINDTPANTLDEIIDGADVFVGLSTGDVLKPEMLAKMAENPIVFALANPNPEIKYDLAVKTRPDVIMATGRSDYPNQVNNVLGFPYIFRGALDVNASEINEEMKLGAVHALADLAKEPVSEEVLLAYNLKKLNFGKNYIIPKPFDERLITRVSMAVAKAAIESGVARKQITDWEAYRLQLLDRMGKDDKLIRAIQNRARLNCKKIIMADAEEFNVLKAALILKQEGIAEPILLGHKDKILQTIKKNKLEVELPIIDPFADDQAENREKFTQFLWEKGARKGITHYHAEKLVTSRSQYGALLLEHGYADGLLIGYSKDFKTSLKPIKQAINKKGNLIAGVTMFLTHKKPIFLCDTSVNENLTAQQIVELTRMIHQFVKSMAIRPRIALLSNENFTQSNGVSRKMAEAAAILHRENPEIVVDGEIQADTALNHELMKNFPFSRLDSSVANVFIFPDQLSANITSKMLRGLGVGQLIGPMLIGLEKSVNIMPMGSSVEEIVNLATLTVLEV</sequence>
<evidence type="ECO:0000256" key="10">
    <source>
        <dbReference type="PIRSR" id="PIRSR036684-3"/>
    </source>
</evidence>
<dbReference type="SMART" id="SM01274">
    <property type="entry name" value="malic"/>
    <property type="match status" value="1"/>
</dbReference>
<dbReference type="GO" id="GO:0046872">
    <property type="term" value="F:metal ion binding"/>
    <property type="evidence" value="ECO:0007669"/>
    <property type="project" value="UniProtKB-KW"/>
</dbReference>
<feature type="binding site" evidence="10">
    <location>
        <position position="291"/>
    </location>
    <ligand>
        <name>a divalent metal cation</name>
        <dbReference type="ChEBI" id="CHEBI:60240"/>
    </ligand>
</feature>
<dbReference type="GO" id="GO:0051287">
    <property type="term" value="F:NAD binding"/>
    <property type="evidence" value="ECO:0007669"/>
    <property type="project" value="InterPro"/>
</dbReference>
<evidence type="ECO:0000256" key="5">
    <source>
        <dbReference type="ARBA" id="ARBA00022723"/>
    </source>
</evidence>
<dbReference type="Gene3D" id="3.40.50.720">
    <property type="entry name" value="NAD(P)-binding Rossmann-like Domain"/>
    <property type="match status" value="1"/>
</dbReference>
<evidence type="ECO:0000256" key="6">
    <source>
        <dbReference type="ARBA" id="ARBA00023002"/>
    </source>
</evidence>
<evidence type="ECO:0000256" key="7">
    <source>
        <dbReference type="ARBA" id="ARBA00023268"/>
    </source>
</evidence>
<dbReference type="AlphaFoldDB" id="A0A410JQC3"/>
<dbReference type="PANTHER" id="PTHR43237">
    <property type="entry name" value="NADP-DEPENDENT MALIC ENZYME"/>
    <property type="match status" value="1"/>
</dbReference>
<dbReference type="PIRSF" id="PIRSF036684">
    <property type="entry name" value="ME_PTA"/>
    <property type="match status" value="1"/>
</dbReference>
<dbReference type="InterPro" id="IPR012302">
    <property type="entry name" value="Malic_NAD-bd"/>
</dbReference>